<dbReference type="RefSeq" id="WP_145459977.1">
    <property type="nucleotide sequence ID" value="NZ_CP036317.1"/>
</dbReference>
<name>A0A518FY16_9PLAN</name>
<proteinExistence type="predicted"/>
<dbReference type="Gene3D" id="1.10.30.50">
    <property type="match status" value="1"/>
</dbReference>
<dbReference type="CDD" id="cd00085">
    <property type="entry name" value="HNHc"/>
    <property type="match status" value="1"/>
</dbReference>
<dbReference type="OrthoDB" id="9816185at2"/>
<dbReference type="Proteomes" id="UP000320839">
    <property type="component" value="Chromosome"/>
</dbReference>
<dbReference type="EMBL" id="CP036317">
    <property type="protein sequence ID" value="QDV21268.1"/>
    <property type="molecule type" value="Genomic_DNA"/>
</dbReference>
<evidence type="ECO:0000313" key="2">
    <source>
        <dbReference type="Proteomes" id="UP000320839"/>
    </source>
</evidence>
<dbReference type="InterPro" id="IPR003615">
    <property type="entry name" value="HNH_nuc"/>
</dbReference>
<organism evidence="1 2">
    <name type="scientific">Gimesia panareensis</name>
    <dbReference type="NCBI Taxonomy" id="2527978"/>
    <lineage>
        <taxon>Bacteria</taxon>
        <taxon>Pseudomonadati</taxon>
        <taxon>Planctomycetota</taxon>
        <taxon>Planctomycetia</taxon>
        <taxon>Planctomycetales</taxon>
        <taxon>Planctomycetaceae</taxon>
        <taxon>Gimesia</taxon>
    </lineage>
</organism>
<sequence>MRFVVWMQRRLIRELCKLPENTVVDCNWLKQVWRKVDGDWVDRFWGQVNKGPRNKAIKMIAAAPVDVKLEIKQIAWQHFQIELYYTGHLSGRLEIVDWGVSDAHKAFKKLMTSFYEDWLRKESIPTPHGDVSTKTLYSTGLASSLVCPYCDNKMTDANRRMDHFFPDSKFPALSVSLTNLIPACETCNGLSRKHNTLPCSPDAAESLADWFHPHFRSGAQKITVQLSGASPNLRLHVSAISPTDQPKVDTFVSCVKLDWAENPERDVRSYKRDVVVGLFETPASKDAIVASLKKWASRYAMSIGEEPEAIKKHGCFESMVTLPAIIREIEEQLIEDQKISASPSNGTQRKA</sequence>
<evidence type="ECO:0008006" key="3">
    <source>
        <dbReference type="Google" id="ProtNLM"/>
    </source>
</evidence>
<protein>
    <recommendedName>
        <fullName evidence="3">HNH endonuclease</fullName>
    </recommendedName>
</protein>
<evidence type="ECO:0000313" key="1">
    <source>
        <dbReference type="EMBL" id="QDV21268.1"/>
    </source>
</evidence>
<reference evidence="1 2" key="1">
    <citation type="submission" date="2019-02" db="EMBL/GenBank/DDBJ databases">
        <title>Deep-cultivation of Planctomycetes and their phenomic and genomic characterization uncovers novel biology.</title>
        <authorList>
            <person name="Wiegand S."/>
            <person name="Jogler M."/>
            <person name="Boedeker C."/>
            <person name="Pinto D."/>
            <person name="Vollmers J."/>
            <person name="Rivas-Marin E."/>
            <person name="Kohn T."/>
            <person name="Peeters S.H."/>
            <person name="Heuer A."/>
            <person name="Rast P."/>
            <person name="Oberbeckmann S."/>
            <person name="Bunk B."/>
            <person name="Jeske O."/>
            <person name="Meyerdierks A."/>
            <person name="Storesund J.E."/>
            <person name="Kallscheuer N."/>
            <person name="Luecker S."/>
            <person name="Lage O.M."/>
            <person name="Pohl T."/>
            <person name="Merkel B.J."/>
            <person name="Hornburger P."/>
            <person name="Mueller R.-W."/>
            <person name="Bruemmer F."/>
            <person name="Labrenz M."/>
            <person name="Spormann A.M."/>
            <person name="Op den Camp H."/>
            <person name="Overmann J."/>
            <person name="Amann R."/>
            <person name="Jetten M.S.M."/>
            <person name="Mascher T."/>
            <person name="Medema M.H."/>
            <person name="Devos D.P."/>
            <person name="Kaster A.-K."/>
            <person name="Ovreas L."/>
            <person name="Rohde M."/>
            <person name="Galperin M.Y."/>
            <person name="Jogler C."/>
        </authorList>
    </citation>
    <scope>NUCLEOTIDE SEQUENCE [LARGE SCALE GENOMIC DNA]</scope>
    <source>
        <strain evidence="1 2">Pan153</strain>
    </source>
</reference>
<gene>
    <name evidence="1" type="ORF">Pan153_59560</name>
</gene>
<dbReference type="AlphaFoldDB" id="A0A518FY16"/>
<accession>A0A518FY16</accession>